<name>A0A285CT91_9BACI</name>
<evidence type="ECO:0000313" key="3">
    <source>
        <dbReference type="Proteomes" id="UP000219546"/>
    </source>
</evidence>
<dbReference type="SUPFAM" id="SSF53850">
    <property type="entry name" value="Periplasmic binding protein-like II"/>
    <property type="match status" value="1"/>
</dbReference>
<keyword evidence="3" id="KW-1185">Reference proteome</keyword>
<comment type="similarity">
    <text evidence="1">Belongs to the UPF0065 (bug) family.</text>
</comment>
<evidence type="ECO:0000256" key="1">
    <source>
        <dbReference type="ARBA" id="ARBA00006987"/>
    </source>
</evidence>
<dbReference type="Gene3D" id="3.40.190.150">
    <property type="entry name" value="Bordetella uptake gene, domain 1"/>
    <property type="match status" value="1"/>
</dbReference>
<dbReference type="PIRSF" id="PIRSF017082">
    <property type="entry name" value="YflP"/>
    <property type="match status" value="1"/>
</dbReference>
<dbReference type="CDD" id="cd07012">
    <property type="entry name" value="PBP2_Bug_TTT"/>
    <property type="match status" value="1"/>
</dbReference>
<gene>
    <name evidence="2" type="ORF">SAMN05877753_104356</name>
</gene>
<protein>
    <submittedName>
        <fullName evidence="2">Tripartite-type tricarboxylate transporter receptor subunit TctC</fullName>
    </submittedName>
</protein>
<dbReference type="RefSeq" id="WP_179714258.1">
    <property type="nucleotide sequence ID" value="NZ_JBEPMQ010000006.1"/>
</dbReference>
<reference evidence="2 3" key="1">
    <citation type="submission" date="2017-08" db="EMBL/GenBank/DDBJ databases">
        <authorList>
            <person name="de Groot N.N."/>
        </authorList>
    </citation>
    <scope>NUCLEOTIDE SEQUENCE [LARGE SCALE GENOMIC DNA]</scope>
    <source>
        <strain evidence="2 3">JC228</strain>
    </source>
</reference>
<keyword evidence="2" id="KW-0675">Receptor</keyword>
<dbReference type="PANTHER" id="PTHR42928:SF5">
    <property type="entry name" value="BLR1237 PROTEIN"/>
    <property type="match status" value="1"/>
</dbReference>
<sequence length="334" mass="36506">MFASVVKKFNFFVVVSILFIILAGCNSTSSNSDASDYPTKAIDAIVPWSAGSGSDIAFRGYIQYVSEELGEDINVRNVTGGNGAVGWAESATKPADGYNMSLMTFDILTNEALGTSTTSYKDFELINMFTIQGMLLITHSDYGYQGIEDFLAEGEKKKSSGKQLTIGVNGEFGLWHQAGVLMAEATGLEDAFNFVPFNGSADQNTELLGKHLDAIITSPTASISHIEEGTLVALASLTDERIEAFPDVPTFKELGYDVKYESFRAIAVPKGTPDSILEKLKEAGKKAFDNPEFQEWGTEANIDQRYLNSEESLTYIEELYPTVENAVSKFEIEQ</sequence>
<dbReference type="Gene3D" id="3.40.190.10">
    <property type="entry name" value="Periplasmic binding protein-like II"/>
    <property type="match status" value="1"/>
</dbReference>
<accession>A0A285CT91</accession>
<organism evidence="2 3">
    <name type="scientific">Bacillus oleivorans</name>
    <dbReference type="NCBI Taxonomy" id="1448271"/>
    <lineage>
        <taxon>Bacteria</taxon>
        <taxon>Bacillati</taxon>
        <taxon>Bacillota</taxon>
        <taxon>Bacilli</taxon>
        <taxon>Bacillales</taxon>
        <taxon>Bacillaceae</taxon>
        <taxon>Bacillus</taxon>
    </lineage>
</organism>
<dbReference type="EMBL" id="OAOP01000004">
    <property type="protein sequence ID" value="SNX70787.1"/>
    <property type="molecule type" value="Genomic_DNA"/>
</dbReference>
<dbReference type="PANTHER" id="PTHR42928">
    <property type="entry name" value="TRICARBOXYLATE-BINDING PROTEIN"/>
    <property type="match status" value="1"/>
</dbReference>
<proteinExistence type="inferred from homology"/>
<dbReference type="PROSITE" id="PS51257">
    <property type="entry name" value="PROKAR_LIPOPROTEIN"/>
    <property type="match status" value="1"/>
</dbReference>
<dbReference type="Pfam" id="PF03401">
    <property type="entry name" value="TctC"/>
    <property type="match status" value="1"/>
</dbReference>
<dbReference type="InterPro" id="IPR005064">
    <property type="entry name" value="BUG"/>
</dbReference>
<evidence type="ECO:0000313" key="2">
    <source>
        <dbReference type="EMBL" id="SNX70787.1"/>
    </source>
</evidence>
<dbReference type="InterPro" id="IPR042100">
    <property type="entry name" value="Bug_dom1"/>
</dbReference>
<dbReference type="Proteomes" id="UP000219546">
    <property type="component" value="Unassembled WGS sequence"/>
</dbReference>
<dbReference type="AlphaFoldDB" id="A0A285CT91"/>